<dbReference type="AlphaFoldDB" id="A0AAJ8DNA0"/>
<feature type="region of interest" description="Disordered" evidence="2">
    <location>
        <begin position="234"/>
        <end position="270"/>
    </location>
</feature>
<reference evidence="5" key="1">
    <citation type="submission" date="2025-08" db="UniProtKB">
        <authorList>
            <consortium name="RefSeq"/>
        </authorList>
    </citation>
    <scope>IDENTIFICATION</scope>
    <source>
        <tissue evidence="5">Brain</tissue>
    </source>
</reference>
<dbReference type="InterPro" id="IPR036612">
    <property type="entry name" value="KH_dom_type_1_sf"/>
</dbReference>
<dbReference type="Pfam" id="PF00567">
    <property type="entry name" value="TUDOR"/>
    <property type="match status" value="1"/>
</dbReference>
<dbReference type="CDD" id="cd20412">
    <property type="entry name" value="Tudor_TDRD2"/>
    <property type="match status" value="1"/>
</dbReference>
<gene>
    <name evidence="5" type="primary">tdrkh</name>
</gene>
<dbReference type="RefSeq" id="XP_050925046.1">
    <property type="nucleotide sequence ID" value="XM_051069089.1"/>
</dbReference>
<dbReference type="InterPro" id="IPR050621">
    <property type="entry name" value="Tudor_domain_containing"/>
</dbReference>
<dbReference type="GO" id="GO:0030719">
    <property type="term" value="P:P granule organization"/>
    <property type="evidence" value="ECO:0007669"/>
    <property type="project" value="TreeGrafter"/>
</dbReference>
<evidence type="ECO:0000259" key="3">
    <source>
        <dbReference type="PROSITE" id="PS50304"/>
    </source>
</evidence>
<dbReference type="SMART" id="SM00322">
    <property type="entry name" value="KH"/>
    <property type="match status" value="1"/>
</dbReference>
<dbReference type="SUPFAM" id="SSF54791">
    <property type="entry name" value="Eukaryotic type KH-domain (KH-domain type I)"/>
    <property type="match status" value="1"/>
</dbReference>
<dbReference type="GO" id="GO:0003723">
    <property type="term" value="F:RNA binding"/>
    <property type="evidence" value="ECO:0007669"/>
    <property type="project" value="UniProtKB-UniRule"/>
</dbReference>
<dbReference type="Gene3D" id="3.30.1370.10">
    <property type="entry name" value="K Homology domain, type 1"/>
    <property type="match status" value="1"/>
</dbReference>
<protein>
    <submittedName>
        <fullName evidence="5">LOW QUALITY PROTEIN: tudor and KH domain-containing protein</fullName>
    </submittedName>
</protein>
<dbReference type="InterPro" id="IPR004087">
    <property type="entry name" value="KH_dom"/>
</dbReference>
<dbReference type="GO" id="GO:0034587">
    <property type="term" value="P:piRNA processing"/>
    <property type="evidence" value="ECO:0007669"/>
    <property type="project" value="TreeGrafter"/>
</dbReference>
<dbReference type="PROSITE" id="PS50304">
    <property type="entry name" value="TUDOR"/>
    <property type="match status" value="1"/>
</dbReference>
<dbReference type="InterPro" id="IPR035437">
    <property type="entry name" value="SNase_OB-fold_sf"/>
</dbReference>
<dbReference type="GeneID" id="108876818"/>
<dbReference type="InterPro" id="IPR047380">
    <property type="entry name" value="TDRD2-like_tudor"/>
</dbReference>
<proteinExistence type="predicted"/>
<evidence type="ECO:0000256" key="2">
    <source>
        <dbReference type="SAM" id="MobiDB-lite"/>
    </source>
</evidence>
<dbReference type="PANTHER" id="PTHR22948:SF18">
    <property type="entry name" value="TUDOR AND KH DOMAIN-CONTAINING PROTEIN"/>
    <property type="match status" value="1"/>
</dbReference>
<dbReference type="GO" id="GO:0005739">
    <property type="term" value="C:mitochondrion"/>
    <property type="evidence" value="ECO:0007669"/>
    <property type="project" value="UniProtKB-ARBA"/>
</dbReference>
<dbReference type="SUPFAM" id="SSF63748">
    <property type="entry name" value="Tudor/PWWP/MBT"/>
    <property type="match status" value="1"/>
</dbReference>
<dbReference type="InterPro" id="IPR004088">
    <property type="entry name" value="KH_dom_type_1"/>
</dbReference>
<dbReference type="PROSITE" id="PS50084">
    <property type="entry name" value="KH_TYPE_1"/>
    <property type="match status" value="1"/>
</dbReference>
<organism evidence="4 5">
    <name type="scientific">Lates calcarifer</name>
    <name type="common">Barramundi</name>
    <name type="synonym">Holocentrus calcarifer</name>
    <dbReference type="NCBI Taxonomy" id="8187"/>
    <lineage>
        <taxon>Eukaryota</taxon>
        <taxon>Metazoa</taxon>
        <taxon>Chordata</taxon>
        <taxon>Craniata</taxon>
        <taxon>Vertebrata</taxon>
        <taxon>Euteleostomi</taxon>
        <taxon>Actinopterygii</taxon>
        <taxon>Neopterygii</taxon>
        <taxon>Teleostei</taxon>
        <taxon>Neoteleostei</taxon>
        <taxon>Acanthomorphata</taxon>
        <taxon>Carangaria</taxon>
        <taxon>Carangaria incertae sedis</taxon>
        <taxon>Centropomidae</taxon>
        <taxon>Lates</taxon>
    </lineage>
</organism>
<accession>A0AAJ8DNA0</accession>
<dbReference type="Gene3D" id="2.40.50.90">
    <property type="match status" value="1"/>
</dbReference>
<sequence>MDVGVSKSHVFLNYSPRALFSQWSIPSAARRVMDVVNEGHKSTLSSGKMVALAAGLSVGATVGYIVYRHISSTNNSQGPDTEMSKMTLPVEVYRNMSRYQAKFLDMVTQKSGAHVRVLPDSGEPGCKAVCFLLQGSKEQILLARCILENLVTDCEPVTVALEVPQTAFGRIIGRGGGSLKLITRTTGAKVACSKEKVHGPEAKGNVTITGTREEVKQAKELILEKVREDMMVRTKISQSSALRQKRGHTAVNPRPDSTETEAPVGLNNNGPHLQTVKNGLVHTYGSTGEPENIFDKMEELKISSTESREEEEESFSTDSLSEVSKFEIPSPDLSFQPDEHLEVYVSASENPNHFWIQILGVRSLQLDKLTEEMNRFYNSGSPTEQRVETIVVGDIVAAPYRDHGTWNRARVLGVLGSGLVDLYYVDFGDNGELPRDSLRRMRSDFLSLPFQAIECNLAGVRPKGEVWTEAALDDFDQLTYCASWRPLQAKLCSYSHSEISSWPSVKLYANTDGKTVDVGEELIRLGHAVSFQEVANGRIEGDNLSCLQRMLDDVIGASSELSLSCISLSEVASISGSVDDVLEDELL</sequence>
<dbReference type="GO" id="GO:0043186">
    <property type="term" value="C:P granule"/>
    <property type="evidence" value="ECO:0007669"/>
    <property type="project" value="TreeGrafter"/>
</dbReference>
<name>A0AAJ8DNA0_LATCA</name>
<feature type="domain" description="Tudor" evidence="3">
    <location>
        <begin position="389"/>
        <end position="448"/>
    </location>
</feature>
<feature type="region of interest" description="Disordered" evidence="2">
    <location>
        <begin position="302"/>
        <end position="322"/>
    </location>
</feature>
<evidence type="ECO:0000256" key="1">
    <source>
        <dbReference type="PROSITE-ProRule" id="PRU00117"/>
    </source>
</evidence>
<keyword evidence="1" id="KW-0694">RNA-binding</keyword>
<dbReference type="SMART" id="SM00333">
    <property type="entry name" value="TUDOR"/>
    <property type="match status" value="1"/>
</dbReference>
<dbReference type="CTD" id="11022"/>
<dbReference type="GO" id="GO:0007283">
    <property type="term" value="P:spermatogenesis"/>
    <property type="evidence" value="ECO:0007669"/>
    <property type="project" value="TreeGrafter"/>
</dbReference>
<dbReference type="PANTHER" id="PTHR22948">
    <property type="entry name" value="TUDOR DOMAIN CONTAINING PROTEIN"/>
    <property type="match status" value="1"/>
</dbReference>
<dbReference type="InterPro" id="IPR002999">
    <property type="entry name" value="Tudor"/>
</dbReference>
<dbReference type="Gene3D" id="2.30.30.140">
    <property type="match status" value="1"/>
</dbReference>
<evidence type="ECO:0000313" key="5">
    <source>
        <dbReference type="RefSeq" id="XP_050925046.1"/>
    </source>
</evidence>
<dbReference type="Proteomes" id="UP000694890">
    <property type="component" value="Unplaced"/>
</dbReference>
<evidence type="ECO:0000313" key="4">
    <source>
        <dbReference type="Proteomes" id="UP000694890"/>
    </source>
</evidence>
<dbReference type="KEGG" id="lcf:108876818"/>
<dbReference type="Pfam" id="PF00013">
    <property type="entry name" value="KH_1"/>
    <property type="match status" value="1"/>
</dbReference>